<gene>
    <name evidence="3" type="ORF">SAMN06265795_1205</name>
</gene>
<feature type="chain" id="PRO_5013009209" description="DUF2782 domain-containing protein" evidence="2">
    <location>
        <begin position="26"/>
        <end position="161"/>
    </location>
</feature>
<evidence type="ECO:0000313" key="3">
    <source>
        <dbReference type="EMBL" id="SNT26116.1"/>
    </source>
</evidence>
<keyword evidence="2" id="KW-0732">Signal</keyword>
<evidence type="ECO:0008006" key="5">
    <source>
        <dbReference type="Google" id="ProtNLM"/>
    </source>
</evidence>
<dbReference type="EMBL" id="FZOT01000020">
    <property type="protein sequence ID" value="SNT26116.1"/>
    <property type="molecule type" value="Genomic_DNA"/>
</dbReference>
<feature type="compositionally biased region" description="Low complexity" evidence="1">
    <location>
        <begin position="127"/>
        <end position="161"/>
    </location>
</feature>
<evidence type="ECO:0000256" key="1">
    <source>
        <dbReference type="SAM" id="MobiDB-lite"/>
    </source>
</evidence>
<feature type="region of interest" description="Disordered" evidence="1">
    <location>
        <begin position="26"/>
        <end position="161"/>
    </location>
</feature>
<keyword evidence="4" id="KW-1185">Reference proteome</keyword>
<accession>A0A239L685</accession>
<sequence>MASLSTRHLIAAGALLFVFSPVLHAQQPARAEAPPPPKLEPLEEGEPPGVTIRKPEDQQQRIEEKRGPGGKVDEIRVNAGGSNYVLKPNEQAGTSVPGDGQSSGNRAAQWEVKTFDLSRQQDKDQAGADQGNAQPQPPAAGQQGQAQKPAQPAQPGQPAKK</sequence>
<protein>
    <recommendedName>
        <fullName evidence="5">DUF2782 domain-containing protein</fullName>
    </recommendedName>
</protein>
<name>A0A239L685_9BURK</name>
<feature type="compositionally biased region" description="Basic and acidic residues" evidence="1">
    <location>
        <begin position="53"/>
        <end position="76"/>
    </location>
</feature>
<reference evidence="3 4" key="1">
    <citation type="submission" date="2017-06" db="EMBL/GenBank/DDBJ databases">
        <authorList>
            <person name="Kim H.J."/>
            <person name="Triplett B.A."/>
        </authorList>
    </citation>
    <scope>NUCLEOTIDE SEQUENCE [LARGE SCALE GENOMIC DNA]</scope>
    <source>
        <strain evidence="3 4">U15</strain>
    </source>
</reference>
<evidence type="ECO:0000313" key="4">
    <source>
        <dbReference type="Proteomes" id="UP000198284"/>
    </source>
</evidence>
<dbReference type="Proteomes" id="UP000198284">
    <property type="component" value="Unassembled WGS sequence"/>
</dbReference>
<proteinExistence type="predicted"/>
<organism evidence="3 4">
    <name type="scientific">Noviherbaspirillum humi</name>
    <dbReference type="NCBI Taxonomy" id="1688639"/>
    <lineage>
        <taxon>Bacteria</taxon>
        <taxon>Pseudomonadati</taxon>
        <taxon>Pseudomonadota</taxon>
        <taxon>Betaproteobacteria</taxon>
        <taxon>Burkholderiales</taxon>
        <taxon>Oxalobacteraceae</taxon>
        <taxon>Noviherbaspirillum</taxon>
    </lineage>
</organism>
<evidence type="ECO:0000256" key="2">
    <source>
        <dbReference type="SAM" id="SignalP"/>
    </source>
</evidence>
<feature type="signal peptide" evidence="2">
    <location>
        <begin position="1"/>
        <end position="25"/>
    </location>
</feature>
<dbReference type="AlphaFoldDB" id="A0A239L685"/>
<feature type="compositionally biased region" description="Basic and acidic residues" evidence="1">
    <location>
        <begin position="113"/>
        <end position="126"/>
    </location>
</feature>
<dbReference type="RefSeq" id="WP_176442585.1">
    <property type="nucleotide sequence ID" value="NZ_FZOT01000020.1"/>
</dbReference>